<organism evidence="6 7">
    <name type="scientific">Erwinia aphidicola</name>
    <dbReference type="NCBI Taxonomy" id="68334"/>
    <lineage>
        <taxon>Bacteria</taxon>
        <taxon>Pseudomonadati</taxon>
        <taxon>Pseudomonadota</taxon>
        <taxon>Gammaproteobacteria</taxon>
        <taxon>Enterobacterales</taxon>
        <taxon>Erwiniaceae</taxon>
        <taxon>Erwinia</taxon>
    </lineage>
</organism>
<keyword evidence="2 4" id="KW-0238">DNA-binding</keyword>
<evidence type="ECO:0000313" key="7">
    <source>
        <dbReference type="Proteomes" id="UP001306592"/>
    </source>
</evidence>
<dbReference type="Gene3D" id="1.10.357.10">
    <property type="entry name" value="Tetracycline Repressor, domain 2"/>
    <property type="match status" value="1"/>
</dbReference>
<dbReference type="SUPFAM" id="SSF46689">
    <property type="entry name" value="Homeodomain-like"/>
    <property type="match status" value="1"/>
</dbReference>
<dbReference type="InterPro" id="IPR011075">
    <property type="entry name" value="TetR_C"/>
</dbReference>
<name>A0ABU8DJL2_ERWAP</name>
<dbReference type="PANTHER" id="PTHR47506:SF6">
    <property type="entry name" value="HTH-TYPE TRANSCRIPTIONAL REPRESSOR NEMR"/>
    <property type="match status" value="1"/>
</dbReference>
<dbReference type="PROSITE" id="PS50977">
    <property type="entry name" value="HTH_TETR_2"/>
    <property type="match status" value="1"/>
</dbReference>
<dbReference type="InterPro" id="IPR001647">
    <property type="entry name" value="HTH_TetR"/>
</dbReference>
<keyword evidence="7" id="KW-1185">Reference proteome</keyword>
<protein>
    <submittedName>
        <fullName evidence="6">TetR/AcrR family transcriptional regulator</fullName>
    </submittedName>
</protein>
<evidence type="ECO:0000256" key="2">
    <source>
        <dbReference type="ARBA" id="ARBA00023125"/>
    </source>
</evidence>
<gene>
    <name evidence="6" type="ORF">V8N49_15295</name>
</gene>
<dbReference type="PANTHER" id="PTHR47506">
    <property type="entry name" value="TRANSCRIPTIONAL REGULATORY PROTEIN"/>
    <property type="match status" value="1"/>
</dbReference>
<feature type="domain" description="HTH tetR-type" evidence="5">
    <location>
        <begin position="7"/>
        <end position="67"/>
    </location>
</feature>
<keyword evidence="3" id="KW-0804">Transcription</keyword>
<feature type="DNA-binding region" description="H-T-H motif" evidence="4">
    <location>
        <begin position="30"/>
        <end position="49"/>
    </location>
</feature>
<dbReference type="Proteomes" id="UP001306592">
    <property type="component" value="Unassembled WGS sequence"/>
</dbReference>
<dbReference type="Pfam" id="PF00440">
    <property type="entry name" value="TetR_N"/>
    <property type="match status" value="1"/>
</dbReference>
<keyword evidence="1" id="KW-0805">Transcription regulation</keyword>
<evidence type="ECO:0000256" key="3">
    <source>
        <dbReference type="ARBA" id="ARBA00023163"/>
    </source>
</evidence>
<dbReference type="InterPro" id="IPR009057">
    <property type="entry name" value="Homeodomain-like_sf"/>
</dbReference>
<evidence type="ECO:0000313" key="6">
    <source>
        <dbReference type="EMBL" id="MEI2683020.1"/>
    </source>
</evidence>
<evidence type="ECO:0000259" key="5">
    <source>
        <dbReference type="PROSITE" id="PS50977"/>
    </source>
</evidence>
<evidence type="ECO:0000256" key="4">
    <source>
        <dbReference type="PROSITE-ProRule" id="PRU00335"/>
    </source>
</evidence>
<comment type="caution">
    <text evidence="6">The sequence shown here is derived from an EMBL/GenBank/DDBJ whole genome shotgun (WGS) entry which is preliminary data.</text>
</comment>
<dbReference type="RefSeq" id="WP_048916156.1">
    <property type="nucleotide sequence ID" value="NZ_CAKKMT010000001.1"/>
</dbReference>
<dbReference type="EMBL" id="JBANEI010000011">
    <property type="protein sequence ID" value="MEI2683020.1"/>
    <property type="molecule type" value="Genomic_DNA"/>
</dbReference>
<proteinExistence type="predicted"/>
<accession>A0ABU8DJL2</accession>
<dbReference type="Pfam" id="PF16925">
    <property type="entry name" value="TetR_C_13"/>
    <property type="match status" value="1"/>
</dbReference>
<evidence type="ECO:0000256" key="1">
    <source>
        <dbReference type="ARBA" id="ARBA00023015"/>
    </source>
</evidence>
<reference evidence="6 7" key="1">
    <citation type="submission" date="2024-02" db="EMBL/GenBank/DDBJ databases">
        <title>First report Erwinia aphidicola in onion in Chile.</title>
        <authorList>
            <person name="Valenzuela M."/>
            <person name="Pena M."/>
            <person name="Dutta B."/>
        </authorList>
    </citation>
    <scope>NUCLEOTIDE SEQUENCE [LARGE SCALE GENOMIC DNA]</scope>
    <source>
        <strain evidence="6 7">QCJ3A</strain>
    </source>
</reference>
<dbReference type="SUPFAM" id="SSF48498">
    <property type="entry name" value="Tetracyclin repressor-like, C-terminal domain"/>
    <property type="match status" value="1"/>
</dbReference>
<dbReference type="InterPro" id="IPR036271">
    <property type="entry name" value="Tet_transcr_reg_TetR-rel_C_sf"/>
</dbReference>
<sequence>MNKTTRFDTREHLLNTGEQLCLQCGFNGMGLIALLKQAEVPKGSFYHYFPSKEAFGVAMLERYFARYHQRLSDYLNDHQISYRQRVLDYYQQSLSFCQESSFAGCLSVKLSAEVCDLSEAMRSALHAGSEALMATLVKALMKAQQQGTLSAEINCSQCAVTLYTLWLGASLQSKICRDNAPLLNAWQEMTRILREA</sequence>